<dbReference type="Pfam" id="PF18765">
    <property type="entry name" value="Polbeta"/>
    <property type="match status" value="1"/>
</dbReference>
<dbReference type="InterPro" id="IPR043519">
    <property type="entry name" value="NT_sf"/>
</dbReference>
<evidence type="ECO:0000313" key="3">
    <source>
        <dbReference type="Proteomes" id="UP000291302"/>
    </source>
</evidence>
<dbReference type="EMBL" id="SILG01000003">
    <property type="protein sequence ID" value="TBE60629.1"/>
    <property type="molecule type" value="Genomic_DNA"/>
</dbReference>
<geneLocation type="plasmid" evidence="2">
    <name>pSM51_Rh02</name>
</geneLocation>
<evidence type="ECO:0000313" key="2">
    <source>
        <dbReference type="EMBL" id="TBE60629.1"/>
    </source>
</evidence>
<name>A0ABY1XM44_9HYPH</name>
<accession>A0ABY1XM44</accession>
<gene>
    <name evidence="2" type="ORF">ELH03_27560</name>
</gene>
<reference evidence="2 3" key="1">
    <citation type="submission" date="2019-02" db="EMBL/GenBank/DDBJ databases">
        <title>The genomic architecture of introgression among sibling species of bacteria.</title>
        <authorList>
            <person name="Cavassim M.I.A."/>
            <person name="Moeskjaer S."/>
            <person name="Moslemi C."/>
            <person name="Fields B."/>
            <person name="Bachmann A."/>
            <person name="Vilhjalmsson B."/>
            <person name="Schierup M.H."/>
            <person name="Young J.P.W."/>
            <person name="Andersen S.U."/>
        </authorList>
    </citation>
    <scope>NUCLEOTIDE SEQUENCE [LARGE SCALE GENOMIC DNA]</scope>
    <source>
        <strain evidence="2 3">SM51</strain>
        <plasmid evidence="2">pSM51_Rh02</plasmid>
    </source>
</reference>
<sequence length="185" mass="20530">MSAIDFMLSERQQKMLGALLLHPDRQYGSNELIAIGGPGYGGGKRILEEFERSAIVVKTARGNQRLYSANSHHPIYPELRSICFKTFGIAELIAEQLAPFKDRISLAFVFGSIVQGTERADSDVDLMVVASVDVFDLGEAIGRIQKGLGREVDLNLHTDEEWEALQGDQVIAAILKKEKIMVIER</sequence>
<dbReference type="Gene3D" id="3.30.460.10">
    <property type="entry name" value="Beta Polymerase, domain 2"/>
    <property type="match status" value="1"/>
</dbReference>
<protein>
    <submittedName>
        <fullName evidence="2">Nucleotidyltransferase domain-containing protein</fullName>
    </submittedName>
</protein>
<keyword evidence="2" id="KW-0614">Plasmid</keyword>
<feature type="domain" description="Polymerase beta nucleotidyltransferase" evidence="1">
    <location>
        <begin position="101"/>
        <end position="156"/>
    </location>
</feature>
<dbReference type="RefSeq" id="WP_130660633.1">
    <property type="nucleotide sequence ID" value="NZ_SILG01000003.1"/>
</dbReference>
<organism evidence="2 3">
    <name type="scientific">Rhizobium beringeri</name>
    <dbReference type="NCBI Taxonomy" id="3019934"/>
    <lineage>
        <taxon>Bacteria</taxon>
        <taxon>Pseudomonadati</taxon>
        <taxon>Pseudomonadota</taxon>
        <taxon>Alphaproteobacteria</taxon>
        <taxon>Hyphomicrobiales</taxon>
        <taxon>Rhizobiaceae</taxon>
        <taxon>Rhizobium/Agrobacterium group</taxon>
        <taxon>Rhizobium</taxon>
    </lineage>
</organism>
<dbReference type="InterPro" id="IPR041633">
    <property type="entry name" value="Polbeta"/>
</dbReference>
<dbReference type="CDD" id="cd05403">
    <property type="entry name" value="NT_KNTase_like"/>
    <property type="match status" value="1"/>
</dbReference>
<evidence type="ECO:0000259" key="1">
    <source>
        <dbReference type="Pfam" id="PF18765"/>
    </source>
</evidence>
<proteinExistence type="predicted"/>
<keyword evidence="3" id="KW-1185">Reference proteome</keyword>
<dbReference type="Proteomes" id="UP000291302">
    <property type="component" value="Unassembled WGS sequence"/>
</dbReference>
<comment type="caution">
    <text evidence="2">The sequence shown here is derived from an EMBL/GenBank/DDBJ whole genome shotgun (WGS) entry which is preliminary data.</text>
</comment>
<dbReference type="SUPFAM" id="SSF81301">
    <property type="entry name" value="Nucleotidyltransferase"/>
    <property type="match status" value="1"/>
</dbReference>